<dbReference type="PANTHER" id="PTHR22884">
    <property type="entry name" value="SET DOMAIN PROTEINS"/>
    <property type="match status" value="1"/>
</dbReference>
<dbReference type="EMBL" id="CABVQN010000004">
    <property type="protein sequence ID" value="VWC79376.1"/>
    <property type="molecule type" value="Genomic_DNA"/>
</dbReference>
<dbReference type="SUPFAM" id="SSF82199">
    <property type="entry name" value="SET domain"/>
    <property type="match status" value="1"/>
</dbReference>
<evidence type="ECO:0000256" key="5">
    <source>
        <dbReference type="ARBA" id="ARBA00022691"/>
    </source>
</evidence>
<dbReference type="GO" id="GO:0032259">
    <property type="term" value="P:methylation"/>
    <property type="evidence" value="ECO:0007669"/>
    <property type="project" value="UniProtKB-KW"/>
</dbReference>
<keyword evidence="5" id="KW-0949">S-adenosyl-L-methionine</keyword>
<keyword evidence="3" id="KW-0489">Methyltransferase</keyword>
<dbReference type="Pfam" id="PF00856">
    <property type="entry name" value="SET"/>
    <property type="match status" value="1"/>
</dbReference>
<comment type="subcellular location">
    <subcellularLocation>
        <location evidence="1">Chromosome</location>
    </subcellularLocation>
</comment>
<reference evidence="8 9" key="1">
    <citation type="submission" date="2019-09" db="EMBL/GenBank/DDBJ databases">
        <authorList>
            <person name="Depoorter E."/>
        </authorList>
    </citation>
    <scope>NUCLEOTIDE SEQUENCE [LARGE SCALE GENOMIC DNA]</scope>
    <source>
        <strain evidence="8">R-39750</strain>
    </source>
</reference>
<dbReference type="Proteomes" id="UP000494110">
    <property type="component" value="Unassembled WGS sequence"/>
</dbReference>
<evidence type="ECO:0000313" key="8">
    <source>
        <dbReference type="EMBL" id="VWC79376.1"/>
    </source>
</evidence>
<dbReference type="InterPro" id="IPR001214">
    <property type="entry name" value="SET_dom"/>
</dbReference>
<dbReference type="GO" id="GO:0008168">
    <property type="term" value="F:methyltransferase activity"/>
    <property type="evidence" value="ECO:0007669"/>
    <property type="project" value="UniProtKB-KW"/>
</dbReference>
<gene>
    <name evidence="8" type="ORF">BLA39750_01082</name>
</gene>
<evidence type="ECO:0000259" key="6">
    <source>
        <dbReference type="PROSITE" id="PS50280"/>
    </source>
</evidence>
<keyword evidence="2" id="KW-0158">Chromosome</keyword>
<keyword evidence="4" id="KW-0808">Transferase</keyword>
<dbReference type="PROSITE" id="PS50280">
    <property type="entry name" value="SET"/>
    <property type="match status" value="1"/>
</dbReference>
<protein>
    <submittedName>
        <fullName evidence="8">Nuclear protein SET</fullName>
    </submittedName>
</protein>
<dbReference type="InterPro" id="IPR003616">
    <property type="entry name" value="Post-SET_dom"/>
</dbReference>
<evidence type="ECO:0000256" key="4">
    <source>
        <dbReference type="ARBA" id="ARBA00022679"/>
    </source>
</evidence>
<dbReference type="InterPro" id="IPR046341">
    <property type="entry name" value="SET_dom_sf"/>
</dbReference>
<evidence type="ECO:0000259" key="7">
    <source>
        <dbReference type="PROSITE" id="PS50868"/>
    </source>
</evidence>
<evidence type="ECO:0000256" key="2">
    <source>
        <dbReference type="ARBA" id="ARBA00022454"/>
    </source>
</evidence>
<proteinExistence type="predicted"/>
<dbReference type="RefSeq" id="WP_175011242.1">
    <property type="nucleotide sequence ID" value="NZ_CABVQN010000004.1"/>
</dbReference>
<feature type="domain" description="SET" evidence="6">
    <location>
        <begin position="2"/>
        <end position="113"/>
    </location>
</feature>
<organism evidence="8 9">
    <name type="scientific">Burkholderia lata (strain ATCC 17760 / DSM 23089 / LMG 22485 / NCIMB 9086 / R18194 / 383)</name>
    <dbReference type="NCBI Taxonomy" id="482957"/>
    <lineage>
        <taxon>Bacteria</taxon>
        <taxon>Pseudomonadati</taxon>
        <taxon>Pseudomonadota</taxon>
        <taxon>Betaproteobacteria</taxon>
        <taxon>Burkholderiales</taxon>
        <taxon>Burkholderiaceae</taxon>
        <taxon>Burkholderia</taxon>
        <taxon>Burkholderia cepacia complex</taxon>
    </lineage>
</organism>
<dbReference type="SMART" id="SM00317">
    <property type="entry name" value="SET"/>
    <property type="match status" value="1"/>
</dbReference>
<accession>A0A6P2VKK4</accession>
<evidence type="ECO:0000313" key="9">
    <source>
        <dbReference type="Proteomes" id="UP000494110"/>
    </source>
</evidence>
<evidence type="ECO:0000256" key="1">
    <source>
        <dbReference type="ARBA" id="ARBA00004286"/>
    </source>
</evidence>
<dbReference type="Gene3D" id="2.170.270.10">
    <property type="entry name" value="SET domain"/>
    <property type="match status" value="1"/>
</dbReference>
<sequence length="145" mass="15856">MKRFSVRRSPVHGKGVFALRPLQVGEVLVEYKGKRMPWQQAVEAHESAGMDGHTFFFGLSDGGVIDGGQGGNSARWLNHACDANCEAVEVGGRVYIEVVRKIECGDELFIDYGLQVDEPSDQITRDAYKCNCGARSCRGTMLGAD</sequence>
<dbReference type="AlphaFoldDB" id="A0A6P2VKK4"/>
<feature type="domain" description="Post-SET" evidence="7">
    <location>
        <begin position="126"/>
        <end position="142"/>
    </location>
</feature>
<name>A0A6P2VKK4_BURL3</name>
<dbReference type="PROSITE" id="PS50868">
    <property type="entry name" value="POST_SET"/>
    <property type="match status" value="1"/>
</dbReference>
<evidence type="ECO:0000256" key="3">
    <source>
        <dbReference type="ARBA" id="ARBA00022603"/>
    </source>
</evidence>
<dbReference type="InterPro" id="IPR050777">
    <property type="entry name" value="SET2_Histone-Lys_MeTrsfase"/>
</dbReference>
<dbReference type="GO" id="GO:0005694">
    <property type="term" value="C:chromosome"/>
    <property type="evidence" value="ECO:0007669"/>
    <property type="project" value="UniProtKB-SubCell"/>
</dbReference>